<dbReference type="PROSITE" id="PS50305">
    <property type="entry name" value="SIRTUIN"/>
    <property type="match status" value="1"/>
</dbReference>
<dbReference type="Proteomes" id="UP000076858">
    <property type="component" value="Unassembled WGS sequence"/>
</dbReference>
<accession>A0A0P5CJZ6</accession>
<dbReference type="AlphaFoldDB" id="A0A0P5CJZ6"/>
<dbReference type="GO" id="GO:0005634">
    <property type="term" value="C:nucleus"/>
    <property type="evidence" value="ECO:0007669"/>
    <property type="project" value="TreeGrafter"/>
</dbReference>
<dbReference type="SUPFAM" id="SSF52467">
    <property type="entry name" value="DHS-like NAD/FAD-binding domain"/>
    <property type="match status" value="1"/>
</dbReference>
<dbReference type="Gene3D" id="3.40.50.1220">
    <property type="entry name" value="TPP-binding domain"/>
    <property type="match status" value="1"/>
</dbReference>
<dbReference type="GO" id="GO:0070403">
    <property type="term" value="F:NAD+ binding"/>
    <property type="evidence" value="ECO:0007669"/>
    <property type="project" value="InterPro"/>
</dbReference>
<feature type="compositionally biased region" description="Basic and acidic residues" evidence="7">
    <location>
        <begin position="1"/>
        <end position="14"/>
    </location>
</feature>
<dbReference type="InterPro" id="IPR029035">
    <property type="entry name" value="DHS-like_NAD/FAD-binding_dom"/>
</dbReference>
<evidence type="ECO:0000256" key="4">
    <source>
        <dbReference type="ARBA" id="ARBA00023027"/>
    </source>
</evidence>
<dbReference type="GO" id="GO:0017136">
    <property type="term" value="F:histone deacetylase activity, NAD-dependent"/>
    <property type="evidence" value="ECO:0007669"/>
    <property type="project" value="TreeGrafter"/>
</dbReference>
<dbReference type="InterPro" id="IPR026590">
    <property type="entry name" value="Ssirtuin_cat_dom"/>
</dbReference>
<evidence type="ECO:0000256" key="6">
    <source>
        <dbReference type="ARBA" id="ARBA00048905"/>
    </source>
</evidence>
<dbReference type="InterPro" id="IPR003000">
    <property type="entry name" value="Sirtuin"/>
</dbReference>
<dbReference type="OrthoDB" id="420264at2759"/>
<proteinExistence type="predicted"/>
<gene>
    <name evidence="8" type="ORF">APZ42_030477</name>
</gene>
<name>A0A0P5CJZ6_9CRUS</name>
<evidence type="ECO:0000256" key="3">
    <source>
        <dbReference type="ARBA" id="ARBA00022833"/>
    </source>
</evidence>
<dbReference type="PANTHER" id="PTHR11085:SF6">
    <property type="entry name" value="NAD-DEPENDENT PROTEIN DEACETYLASE SIRTUIN-2"/>
    <property type="match status" value="1"/>
</dbReference>
<keyword evidence="1" id="KW-0808">Transferase</keyword>
<protein>
    <submittedName>
        <fullName evidence="8">NAD-dependent deacetylase sirtuin-2</fullName>
    </submittedName>
</protein>
<evidence type="ECO:0000256" key="7">
    <source>
        <dbReference type="SAM" id="MobiDB-lite"/>
    </source>
</evidence>
<dbReference type="EMBL" id="LRGB01002849">
    <property type="protein sequence ID" value="KZS05996.1"/>
    <property type="molecule type" value="Genomic_DNA"/>
</dbReference>
<feature type="region of interest" description="Disordered" evidence="7">
    <location>
        <begin position="1"/>
        <end position="25"/>
    </location>
</feature>
<evidence type="ECO:0000313" key="8">
    <source>
        <dbReference type="EMBL" id="KZS05996.1"/>
    </source>
</evidence>
<keyword evidence="9" id="KW-1185">Reference proteome</keyword>
<keyword evidence="3" id="KW-0862">Zinc</keyword>
<evidence type="ECO:0000313" key="9">
    <source>
        <dbReference type="Proteomes" id="UP000076858"/>
    </source>
</evidence>
<reference evidence="8 9" key="1">
    <citation type="submission" date="2016-03" db="EMBL/GenBank/DDBJ databases">
        <title>EvidentialGene: Evidence-directed Construction of Genes on Genomes.</title>
        <authorList>
            <person name="Gilbert D.G."/>
            <person name="Choi J.-H."/>
            <person name="Mockaitis K."/>
            <person name="Colbourne J."/>
            <person name="Pfrender M."/>
        </authorList>
    </citation>
    <scope>NUCLEOTIDE SEQUENCE [LARGE SCALE GENOMIC DNA]</scope>
    <source>
        <strain evidence="8 9">Xinb3</strain>
        <tissue evidence="8">Complete organism</tissue>
    </source>
</reference>
<keyword evidence="2" id="KW-0479">Metal-binding</keyword>
<comment type="catalytic activity">
    <reaction evidence="5">
        <text>N(6)-hexadecanoyl-L-lysyl-[protein] + NAD(+) + H2O = 2''-O-hexadecanoyl-ADP-D-ribose + nicotinamide + L-lysyl-[protein]</text>
        <dbReference type="Rhea" id="RHEA:70563"/>
        <dbReference type="Rhea" id="RHEA-COMP:9752"/>
        <dbReference type="Rhea" id="RHEA-COMP:14175"/>
        <dbReference type="ChEBI" id="CHEBI:15377"/>
        <dbReference type="ChEBI" id="CHEBI:17154"/>
        <dbReference type="ChEBI" id="CHEBI:29969"/>
        <dbReference type="ChEBI" id="CHEBI:57540"/>
        <dbReference type="ChEBI" id="CHEBI:138936"/>
        <dbReference type="ChEBI" id="CHEBI:189673"/>
    </reaction>
    <physiologicalReaction direction="left-to-right" evidence="5">
        <dbReference type="Rhea" id="RHEA:70564"/>
    </physiologicalReaction>
</comment>
<dbReference type="Pfam" id="PF02146">
    <property type="entry name" value="SIR2"/>
    <property type="match status" value="1"/>
</dbReference>
<keyword evidence="4" id="KW-0520">NAD</keyword>
<comment type="caution">
    <text evidence="8">The sequence shown here is derived from an EMBL/GenBank/DDBJ whole genome shotgun (WGS) entry which is preliminary data.</text>
</comment>
<evidence type="ECO:0000256" key="1">
    <source>
        <dbReference type="ARBA" id="ARBA00022679"/>
    </source>
</evidence>
<dbReference type="STRING" id="35525.A0A0P5CJZ6"/>
<dbReference type="InterPro" id="IPR050134">
    <property type="entry name" value="NAD-dep_sirtuin_deacylases"/>
</dbReference>
<sequence length="336" mass="37179">MSKDLSLTTKDKTTKGKGCSNENHQRLSAGVEDKEMDNLRKWFSDKLALGLGNKDLMEKPKVLHTLDLDGIVDYIKSGNVRNIITMAGAGISTSAGIPDFRSPSSGLYSKLCGFDLPYPEAIFEIELLNKKGLLLRHYTQNVDALERVAGIPAEKLVEAHGTLHTSRCINPECREEYDRKWMTEKVLADVVPRCEQCKAVVKPDAVFFGEPLPERFRLVEEDFPNCDLLIILGTSLVVQPFSSLVDRVPPRCPRLLINHEEAGNEDPVMVVLGFSCGLQFHGADNFRDVAWLGDCDEGCYLFAEKLGWKEDLKSLIENGCQSEAISTVETGAAGST</sequence>
<comment type="catalytic activity">
    <reaction evidence="6">
        <text>N(6)-tetradecanoyl-L-lysyl-[protein] + NAD(+) + H2O = 2''-O-tetradecanoyl-ADP-D-ribose + nicotinamide + L-lysyl-[protein]</text>
        <dbReference type="Rhea" id="RHEA:70567"/>
        <dbReference type="Rhea" id="RHEA-COMP:9752"/>
        <dbReference type="Rhea" id="RHEA-COMP:15437"/>
        <dbReference type="ChEBI" id="CHEBI:15377"/>
        <dbReference type="ChEBI" id="CHEBI:17154"/>
        <dbReference type="ChEBI" id="CHEBI:29969"/>
        <dbReference type="ChEBI" id="CHEBI:57540"/>
        <dbReference type="ChEBI" id="CHEBI:141129"/>
        <dbReference type="ChEBI" id="CHEBI:189674"/>
    </reaction>
    <physiologicalReaction direction="left-to-right" evidence="6">
        <dbReference type="Rhea" id="RHEA:70568"/>
    </physiologicalReaction>
</comment>
<dbReference type="GO" id="GO:0046872">
    <property type="term" value="F:metal ion binding"/>
    <property type="evidence" value="ECO:0007669"/>
    <property type="project" value="UniProtKB-KW"/>
</dbReference>
<evidence type="ECO:0000256" key="2">
    <source>
        <dbReference type="ARBA" id="ARBA00022723"/>
    </source>
</evidence>
<evidence type="ECO:0000256" key="5">
    <source>
        <dbReference type="ARBA" id="ARBA00048378"/>
    </source>
</evidence>
<dbReference type="PANTHER" id="PTHR11085">
    <property type="entry name" value="NAD-DEPENDENT PROTEIN DEACYLASE SIRTUIN-5, MITOCHONDRIAL-RELATED"/>
    <property type="match status" value="1"/>
</dbReference>
<organism evidence="8 9">
    <name type="scientific">Daphnia magna</name>
    <dbReference type="NCBI Taxonomy" id="35525"/>
    <lineage>
        <taxon>Eukaryota</taxon>
        <taxon>Metazoa</taxon>
        <taxon>Ecdysozoa</taxon>
        <taxon>Arthropoda</taxon>
        <taxon>Crustacea</taxon>
        <taxon>Branchiopoda</taxon>
        <taxon>Diplostraca</taxon>
        <taxon>Cladocera</taxon>
        <taxon>Anomopoda</taxon>
        <taxon>Daphniidae</taxon>
        <taxon>Daphnia</taxon>
    </lineage>
</organism>